<dbReference type="InterPro" id="IPR038072">
    <property type="entry name" value="GspK_central_sf"/>
</dbReference>
<proteinExistence type="predicted"/>
<dbReference type="InterPro" id="IPR025746">
    <property type="entry name" value="PilX_N_dom"/>
</dbReference>
<dbReference type="RefSeq" id="WP_168084667.1">
    <property type="nucleotide sequence ID" value="NZ_JAAVJI010000008.1"/>
</dbReference>
<comment type="caution">
    <text evidence="2">The sequence shown here is derived from an EMBL/GenBank/DDBJ whole genome shotgun (WGS) entry which is preliminary data.</text>
</comment>
<sequence>MNGQRGIALLLVLWVLALLSVLLAGLMGWVHLQNRQALWQHQHTQALLAAEAGVGLAVLAQLNPDVSRRWRLDGQPHALHFEDVNLAVSVVSEQGKVDLNTVPALLLAKLARACGAPPAQANQVGTALEARRGGGQAPLRLLEELRELPGMTQPLYTCALPYVTVWSGMAAPDPRLAPPWLRQALSLPPTGVATTEGGAVLTLYSKATTPAGFSATLQATLMLDPSNNAARPYRVLRWHAL</sequence>
<dbReference type="SUPFAM" id="SSF158544">
    <property type="entry name" value="GspK insert domain-like"/>
    <property type="match status" value="1"/>
</dbReference>
<dbReference type="Proteomes" id="UP000746535">
    <property type="component" value="Unassembled WGS sequence"/>
</dbReference>
<dbReference type="PANTHER" id="PTHR38831:SF1">
    <property type="entry name" value="TYPE II SECRETION SYSTEM PROTEIN K-RELATED"/>
    <property type="match status" value="1"/>
</dbReference>
<protein>
    <submittedName>
        <fullName evidence="2">General secretion pathway protein GspK</fullName>
    </submittedName>
</protein>
<reference evidence="2 3" key="1">
    <citation type="submission" date="2020-03" db="EMBL/GenBank/DDBJ databases">
        <authorList>
            <person name="Wang L."/>
            <person name="He N."/>
            <person name="Li Y."/>
            <person name="Fang Y."/>
            <person name="Zhang F."/>
        </authorList>
    </citation>
    <scope>NUCLEOTIDE SEQUENCE [LARGE SCALE GENOMIC DNA]</scope>
    <source>
        <strain evidence="3">hsmgli-8</strain>
    </source>
</reference>
<evidence type="ECO:0000259" key="1">
    <source>
        <dbReference type="Pfam" id="PF14341"/>
    </source>
</evidence>
<organism evidence="2 3">
    <name type="scientific">Pseudomonas quercus</name>
    <dbReference type="NCBI Taxonomy" id="2722792"/>
    <lineage>
        <taxon>Bacteria</taxon>
        <taxon>Pseudomonadati</taxon>
        <taxon>Pseudomonadota</taxon>
        <taxon>Gammaproteobacteria</taxon>
        <taxon>Pseudomonadales</taxon>
        <taxon>Pseudomonadaceae</taxon>
        <taxon>Pseudomonas</taxon>
    </lineage>
</organism>
<feature type="domain" description="Type 4 fimbrial biogenesis protein PilX N-terminal" evidence="1">
    <location>
        <begin position="5"/>
        <end position="54"/>
    </location>
</feature>
<dbReference type="Pfam" id="PF14341">
    <property type="entry name" value="PilX_N"/>
    <property type="match status" value="1"/>
</dbReference>
<dbReference type="PANTHER" id="PTHR38831">
    <property type="entry name" value="TYPE II SECRETION SYSTEM PROTEIN K"/>
    <property type="match status" value="1"/>
</dbReference>
<dbReference type="EMBL" id="JAAVJI010000008">
    <property type="protein sequence ID" value="NJP02102.1"/>
    <property type="molecule type" value="Genomic_DNA"/>
</dbReference>
<keyword evidence="3" id="KW-1185">Reference proteome</keyword>
<accession>A0ABX0YGS0</accession>
<evidence type="ECO:0000313" key="2">
    <source>
        <dbReference type="EMBL" id="NJP02102.1"/>
    </source>
</evidence>
<evidence type="ECO:0000313" key="3">
    <source>
        <dbReference type="Proteomes" id="UP000746535"/>
    </source>
</evidence>
<dbReference type="InterPro" id="IPR005628">
    <property type="entry name" value="GspK"/>
</dbReference>
<gene>
    <name evidence="2" type="ORF">HBH25_14725</name>
</gene>
<name>A0ABX0YGS0_9PSED</name>